<evidence type="ECO:0000313" key="8">
    <source>
        <dbReference type="EMBL" id="SES27875.1"/>
    </source>
</evidence>
<comment type="subcellular location">
    <subcellularLocation>
        <location evidence="1">Cell membrane</location>
        <topology evidence="1">Multi-pass membrane protein</topology>
    </subcellularLocation>
</comment>
<evidence type="ECO:0000256" key="6">
    <source>
        <dbReference type="SAM" id="Phobius"/>
    </source>
</evidence>
<dbReference type="OrthoDB" id="9784014at2"/>
<keyword evidence="2" id="KW-1003">Cell membrane</keyword>
<evidence type="ECO:0000313" key="9">
    <source>
        <dbReference type="Proteomes" id="UP000198885"/>
    </source>
</evidence>
<feature type="transmembrane region" description="Helical" evidence="6">
    <location>
        <begin position="49"/>
        <end position="72"/>
    </location>
</feature>
<keyword evidence="9" id="KW-1185">Reference proteome</keyword>
<evidence type="ECO:0000256" key="5">
    <source>
        <dbReference type="ARBA" id="ARBA00023136"/>
    </source>
</evidence>
<dbReference type="GO" id="GO:0005886">
    <property type="term" value="C:plasma membrane"/>
    <property type="evidence" value="ECO:0007669"/>
    <property type="project" value="UniProtKB-SubCell"/>
</dbReference>
<reference evidence="8 9" key="1">
    <citation type="submission" date="2016-10" db="EMBL/GenBank/DDBJ databases">
        <authorList>
            <person name="de Groot N.N."/>
        </authorList>
    </citation>
    <scope>NUCLEOTIDE SEQUENCE [LARGE SCALE GENOMIC DNA]</scope>
    <source>
        <strain evidence="8 9">DSM 23042</strain>
    </source>
</reference>
<dbReference type="EMBL" id="FOGU01000009">
    <property type="protein sequence ID" value="SES27875.1"/>
    <property type="molecule type" value="Genomic_DNA"/>
</dbReference>
<feature type="domain" description="ABC3 transporter permease C-terminal" evidence="7">
    <location>
        <begin position="313"/>
        <end position="429"/>
    </location>
</feature>
<evidence type="ECO:0000256" key="1">
    <source>
        <dbReference type="ARBA" id="ARBA00004651"/>
    </source>
</evidence>
<dbReference type="InterPro" id="IPR051125">
    <property type="entry name" value="ABC-4/HrtB_transporter"/>
</dbReference>
<feature type="transmembrane region" description="Helical" evidence="6">
    <location>
        <begin position="353"/>
        <end position="385"/>
    </location>
</feature>
<dbReference type="PANTHER" id="PTHR43738">
    <property type="entry name" value="ABC TRANSPORTER, MEMBRANE PROTEIN"/>
    <property type="match status" value="1"/>
</dbReference>
<evidence type="ECO:0000256" key="2">
    <source>
        <dbReference type="ARBA" id="ARBA00022475"/>
    </source>
</evidence>
<evidence type="ECO:0000256" key="3">
    <source>
        <dbReference type="ARBA" id="ARBA00022692"/>
    </source>
</evidence>
<keyword evidence="4 6" id="KW-1133">Transmembrane helix</keyword>
<protein>
    <submittedName>
        <fullName evidence="8">Putative ABC transport system permease protein</fullName>
    </submittedName>
</protein>
<feature type="transmembrane region" description="Helical" evidence="6">
    <location>
        <begin position="405"/>
        <end position="427"/>
    </location>
</feature>
<organism evidence="8 9">
    <name type="scientific">Tranquillimonas rosea</name>
    <dbReference type="NCBI Taxonomy" id="641238"/>
    <lineage>
        <taxon>Bacteria</taxon>
        <taxon>Pseudomonadati</taxon>
        <taxon>Pseudomonadota</taxon>
        <taxon>Alphaproteobacteria</taxon>
        <taxon>Rhodobacterales</taxon>
        <taxon>Roseobacteraceae</taxon>
        <taxon>Tranquillimonas</taxon>
    </lineage>
</organism>
<sequence>MRDLWLGLPVLAQDLLLLLALLLPLGLIGLAVLRGFAPAPLVRAMLWRFRWANALFVLLIAVSVGLGIGLLAQERGLRAGTAQAADKFDMIVSAPGSEITMMMAAVYLQPTSVPLVPGDTYAEIADHPSVRIAAPLAFGDSHDGAPIVGTTAPFVAHLSDGALDGRAFGAEGEAVIGARVPLALGARLEPAHGTGDAAEHGAHEGTEFTVVGRMAPLGNPWDNAILVPVESVWATHGLASGHAPDSPTQLGPPFDARYFPGTPAIVVKADSLAATYGLRSQFDQRADTMAFFPGTVLTRLYTVMGDVRQAMSVMAVVTQGLVALSVMVGLMILTRLFRRNMALLRALGAPGRFVFATVWSYAATLLVSGAVLGLAVGQVATLVLSRVVSARTDIAIAAPLGWPEIHAAAGFTSLAAALALLPALTVLRQPIIAGLRA</sequence>
<gene>
    <name evidence="8" type="ORF">SAMN04490244_10920</name>
</gene>
<dbReference type="RefSeq" id="WP_092694939.1">
    <property type="nucleotide sequence ID" value="NZ_FOGU01000009.1"/>
</dbReference>
<dbReference type="PANTHER" id="PTHR43738:SF2">
    <property type="entry name" value="ABC TRANSPORTER PERMEASE"/>
    <property type="match status" value="1"/>
</dbReference>
<keyword evidence="5 6" id="KW-0472">Membrane</keyword>
<name>A0A1H9W1U1_9RHOB</name>
<dbReference type="STRING" id="641238.SAMN04490244_10920"/>
<evidence type="ECO:0000259" key="7">
    <source>
        <dbReference type="Pfam" id="PF02687"/>
    </source>
</evidence>
<feature type="transmembrane region" description="Helical" evidence="6">
    <location>
        <begin position="310"/>
        <end position="333"/>
    </location>
</feature>
<keyword evidence="3 6" id="KW-0812">Transmembrane</keyword>
<dbReference type="AlphaFoldDB" id="A0A1H9W1U1"/>
<proteinExistence type="predicted"/>
<dbReference type="Pfam" id="PF02687">
    <property type="entry name" value="FtsX"/>
    <property type="match status" value="1"/>
</dbReference>
<feature type="transmembrane region" description="Helical" evidence="6">
    <location>
        <begin position="15"/>
        <end position="37"/>
    </location>
</feature>
<evidence type="ECO:0000256" key="4">
    <source>
        <dbReference type="ARBA" id="ARBA00022989"/>
    </source>
</evidence>
<accession>A0A1H9W1U1</accession>
<dbReference type="InterPro" id="IPR003838">
    <property type="entry name" value="ABC3_permease_C"/>
</dbReference>
<dbReference type="Proteomes" id="UP000198885">
    <property type="component" value="Unassembled WGS sequence"/>
</dbReference>